<dbReference type="Gene3D" id="3.30.200.20">
    <property type="entry name" value="Phosphorylase Kinase, domain 1"/>
    <property type="match status" value="1"/>
</dbReference>
<keyword evidence="12" id="KW-1185">Reference proteome</keyword>
<dbReference type="InterPro" id="IPR011042">
    <property type="entry name" value="6-blade_b-propeller_TolB-like"/>
</dbReference>
<dbReference type="AlphaFoldDB" id="Q0RUK6"/>
<evidence type="ECO:0000256" key="9">
    <source>
        <dbReference type="SAM" id="Phobius"/>
    </source>
</evidence>
<keyword evidence="2" id="KW-0723">Serine/threonine-protein kinase</keyword>
<dbReference type="EMBL" id="CT573213">
    <property type="protein sequence ID" value="CAJ58733.1"/>
    <property type="molecule type" value="Genomic_DNA"/>
</dbReference>
<dbReference type="Proteomes" id="UP000000657">
    <property type="component" value="Chromosome"/>
</dbReference>
<evidence type="ECO:0000256" key="3">
    <source>
        <dbReference type="ARBA" id="ARBA00022679"/>
    </source>
</evidence>
<protein>
    <recommendedName>
        <fullName evidence="1">non-specific serine/threonine protein kinase</fullName>
        <ecNumber evidence="1">2.7.11.1</ecNumber>
    </recommendedName>
</protein>
<dbReference type="Gene3D" id="1.10.510.10">
    <property type="entry name" value="Transferase(Phosphotransferase) domain 1"/>
    <property type="match status" value="1"/>
</dbReference>
<keyword evidence="4 7" id="KW-0547">Nucleotide-binding</keyword>
<reference evidence="11 12" key="1">
    <citation type="journal article" date="2007" name="Genome Res.">
        <title>Genome characteristics of facultatively symbiotic Frankia sp. strains reflect host range and host plant biogeography.</title>
        <authorList>
            <person name="Normand P."/>
            <person name="Lapierre P."/>
            <person name="Tisa L.S."/>
            <person name="Gogarten J.P."/>
            <person name="Alloisio N."/>
            <person name="Bagnarol E."/>
            <person name="Bassi C.A."/>
            <person name="Berry A.M."/>
            <person name="Bickhart D.M."/>
            <person name="Choisne N."/>
            <person name="Couloux A."/>
            <person name="Cournoyer B."/>
            <person name="Cruveiller S."/>
            <person name="Daubin V."/>
            <person name="Demange N."/>
            <person name="Francino M.P."/>
            <person name="Goltsman E."/>
            <person name="Huang Y."/>
            <person name="Kopp O.R."/>
            <person name="Labarre L."/>
            <person name="Lapidus A."/>
            <person name="Lavire C."/>
            <person name="Marechal J."/>
            <person name="Martinez M."/>
            <person name="Mastronunzio J.E."/>
            <person name="Mullin B.C."/>
            <person name="Niemann J."/>
            <person name="Pujic P."/>
            <person name="Rawnsley T."/>
            <person name="Rouy Z."/>
            <person name="Schenowitz C."/>
            <person name="Sellstedt A."/>
            <person name="Tavares F."/>
            <person name="Tomkins J.P."/>
            <person name="Vallenet D."/>
            <person name="Valverde C."/>
            <person name="Wall L.G."/>
            <person name="Wang Y."/>
            <person name="Medigue C."/>
            <person name="Benson D.R."/>
        </authorList>
    </citation>
    <scope>NUCLEOTIDE SEQUENCE [LARGE SCALE GENOMIC DNA]</scope>
    <source>
        <strain evidence="12">DSM 45986 / CECT 9034 / ACN14a</strain>
    </source>
</reference>
<feature type="binding site" evidence="7">
    <location>
        <position position="46"/>
    </location>
    <ligand>
        <name>ATP</name>
        <dbReference type="ChEBI" id="CHEBI:30616"/>
    </ligand>
</feature>
<keyword evidence="3" id="KW-0808">Transferase</keyword>
<dbReference type="InterPro" id="IPR008271">
    <property type="entry name" value="Ser/Thr_kinase_AS"/>
</dbReference>
<organism evidence="11 12">
    <name type="scientific">Frankia alni (strain DSM 45986 / CECT 9034 / ACN14a)</name>
    <dbReference type="NCBI Taxonomy" id="326424"/>
    <lineage>
        <taxon>Bacteria</taxon>
        <taxon>Bacillati</taxon>
        <taxon>Actinomycetota</taxon>
        <taxon>Actinomycetes</taxon>
        <taxon>Frankiales</taxon>
        <taxon>Frankiaceae</taxon>
        <taxon>Frankia</taxon>
    </lineage>
</organism>
<evidence type="ECO:0000256" key="7">
    <source>
        <dbReference type="PROSITE-ProRule" id="PRU10141"/>
    </source>
</evidence>
<dbReference type="EC" id="2.7.11.1" evidence="1"/>
<dbReference type="GO" id="GO:0005524">
    <property type="term" value="F:ATP binding"/>
    <property type="evidence" value="ECO:0007669"/>
    <property type="project" value="UniProtKB-UniRule"/>
</dbReference>
<evidence type="ECO:0000256" key="5">
    <source>
        <dbReference type="ARBA" id="ARBA00022777"/>
    </source>
</evidence>
<feature type="region of interest" description="Disordered" evidence="8">
    <location>
        <begin position="457"/>
        <end position="498"/>
    </location>
</feature>
<name>Q0RUK6_FRAAA</name>
<evidence type="ECO:0000313" key="11">
    <source>
        <dbReference type="EMBL" id="CAJ58733.1"/>
    </source>
</evidence>
<dbReference type="SUPFAM" id="SSF56112">
    <property type="entry name" value="Protein kinase-like (PK-like)"/>
    <property type="match status" value="1"/>
</dbReference>
<keyword evidence="6 7" id="KW-0067">ATP-binding</keyword>
<keyword evidence="9" id="KW-0812">Transmembrane</keyword>
<dbReference type="InterPro" id="IPR011009">
    <property type="entry name" value="Kinase-like_dom_sf"/>
</dbReference>
<dbReference type="KEGG" id="fal:FRAAL0050"/>
<gene>
    <name evidence="11" type="ordered locus">FRAAL0050</name>
</gene>
<dbReference type="SMART" id="SM00220">
    <property type="entry name" value="S_TKc"/>
    <property type="match status" value="1"/>
</dbReference>
<dbReference type="InterPro" id="IPR017441">
    <property type="entry name" value="Protein_kinase_ATP_BS"/>
</dbReference>
<feature type="region of interest" description="Disordered" evidence="8">
    <location>
        <begin position="305"/>
        <end position="373"/>
    </location>
</feature>
<dbReference type="STRING" id="326424.FRAAL0050"/>
<sequence length="765" mass="77046">MTEQVDTGRVAAALPGYELGGELGRGGFGAVLAGRHRLIDRIVAVKVLLDPGGTSGASGAAGASGADDLRARFLAEARVLAGLDHPHVVRIYDYVECDGLCLLVMEQLTGGSLRRRSRLSTGPAQVGAIGVAAAVALAAAHGRGVLHRDVKPDNLLFTGDGVPKVTDFGIAKIVEATAATTTGLVGTPRYMAPEQITGGRLGPGTDLYSLAVVLYELFARRSPFPPDLPVAALLHHHLSVAPLPLTEAPGPVADVIASAMAKEPSWRPASALDFAVRLAAAMTATLGPGWLAASGIPVRLPDDVLSAAGHHPTTPRPAATPRPATPRPAAAPLSGTAPLSGSPPHPHGDAAADLYRTGAPARGGQGRRRARGAGRRRLVVISVAAVGALAVAAGLLVGLGAFGGGDGDRRPAYAGAPVTLAGLSDAGGLTLGADGSLYLTDPGVGTGQGQVVRLTSAGRADRIGGSGPRPTPTGDAPSPSPSPSPVIGDGGPSLAADLQDPAGVAVGRDGAVYLAERDAGRIRRIGRDRVITTVAGAGPDYADGFTADVGDATKAHLDDPSAVAVDDDGVLYVAEGYRVRRVEKGRITTVAGKATEYGSAGDGGPAVNATLYQPSGLALGDDGSLYVADRGEDTVRRIDRSGRITLVAGRPGTYGNRGDGRAATAALLDDPTGLALGPDGSLYIADAGNDVIRRVDGHGIITTVAGTASYSAGDHDGALATQTRLSDPAGVAVDPTGTVYLACSDGTVRRVGRDGFMTTALRPPA</sequence>
<evidence type="ECO:0000256" key="1">
    <source>
        <dbReference type="ARBA" id="ARBA00012513"/>
    </source>
</evidence>
<dbReference type="eggNOG" id="COG0515">
    <property type="taxonomic scope" value="Bacteria"/>
</dbReference>
<dbReference type="HOGENOM" id="CLU_383001_0_0_11"/>
<dbReference type="OrthoDB" id="5166759at2"/>
<dbReference type="Pfam" id="PF00069">
    <property type="entry name" value="Pkinase"/>
    <property type="match status" value="1"/>
</dbReference>
<keyword evidence="9" id="KW-1133">Transmembrane helix</keyword>
<dbReference type="CDD" id="cd14014">
    <property type="entry name" value="STKc_PknB_like"/>
    <property type="match status" value="1"/>
</dbReference>
<evidence type="ECO:0000256" key="4">
    <source>
        <dbReference type="ARBA" id="ARBA00022741"/>
    </source>
</evidence>
<dbReference type="Gene3D" id="2.120.10.30">
    <property type="entry name" value="TolB, C-terminal domain"/>
    <property type="match status" value="2"/>
</dbReference>
<evidence type="ECO:0000256" key="2">
    <source>
        <dbReference type="ARBA" id="ARBA00022527"/>
    </source>
</evidence>
<dbReference type="PROSITE" id="PS50011">
    <property type="entry name" value="PROTEIN_KINASE_DOM"/>
    <property type="match status" value="1"/>
</dbReference>
<dbReference type="GO" id="GO:0004674">
    <property type="term" value="F:protein serine/threonine kinase activity"/>
    <property type="evidence" value="ECO:0007669"/>
    <property type="project" value="UniProtKB-KW"/>
</dbReference>
<dbReference type="eggNOG" id="COG3386">
    <property type="taxonomic scope" value="Bacteria"/>
</dbReference>
<feature type="transmembrane region" description="Helical" evidence="9">
    <location>
        <begin position="378"/>
        <end position="402"/>
    </location>
</feature>
<dbReference type="PROSITE" id="PS00107">
    <property type="entry name" value="PROTEIN_KINASE_ATP"/>
    <property type="match status" value="1"/>
</dbReference>
<evidence type="ECO:0000259" key="10">
    <source>
        <dbReference type="PROSITE" id="PS50011"/>
    </source>
</evidence>
<dbReference type="InterPro" id="IPR056822">
    <property type="entry name" value="TEN_NHL"/>
</dbReference>
<dbReference type="PANTHER" id="PTHR43289">
    <property type="entry name" value="MITOGEN-ACTIVATED PROTEIN KINASE KINASE KINASE 20-RELATED"/>
    <property type="match status" value="1"/>
</dbReference>
<dbReference type="InterPro" id="IPR000719">
    <property type="entry name" value="Prot_kinase_dom"/>
</dbReference>
<proteinExistence type="predicted"/>
<evidence type="ECO:0000256" key="6">
    <source>
        <dbReference type="ARBA" id="ARBA00022840"/>
    </source>
</evidence>
<evidence type="ECO:0000313" key="12">
    <source>
        <dbReference type="Proteomes" id="UP000000657"/>
    </source>
</evidence>
<dbReference type="PANTHER" id="PTHR43289:SF6">
    <property type="entry name" value="SERINE_THREONINE-PROTEIN KINASE NEKL-3"/>
    <property type="match status" value="1"/>
</dbReference>
<feature type="compositionally biased region" description="Pro residues" evidence="8">
    <location>
        <begin position="314"/>
        <end position="326"/>
    </location>
</feature>
<feature type="domain" description="Protein kinase" evidence="10">
    <location>
        <begin position="17"/>
        <end position="286"/>
    </location>
</feature>
<keyword evidence="9" id="KW-0472">Membrane</keyword>
<dbReference type="SUPFAM" id="SSF63829">
    <property type="entry name" value="Calcium-dependent phosphotriesterase"/>
    <property type="match status" value="1"/>
</dbReference>
<dbReference type="RefSeq" id="WP_011601318.1">
    <property type="nucleotide sequence ID" value="NC_008278.1"/>
</dbReference>
<dbReference type="PROSITE" id="PS00108">
    <property type="entry name" value="PROTEIN_KINASE_ST"/>
    <property type="match status" value="1"/>
</dbReference>
<keyword evidence="5" id="KW-0418">Kinase</keyword>
<evidence type="ECO:0000256" key="8">
    <source>
        <dbReference type="SAM" id="MobiDB-lite"/>
    </source>
</evidence>
<dbReference type="Pfam" id="PF25021">
    <property type="entry name" value="TEN_NHL"/>
    <property type="match status" value="1"/>
</dbReference>
<accession>Q0RUK6</accession>